<dbReference type="PROSITE" id="PS51186">
    <property type="entry name" value="GNAT"/>
    <property type="match status" value="1"/>
</dbReference>
<evidence type="ECO:0000256" key="2">
    <source>
        <dbReference type="ARBA" id="ARBA00023315"/>
    </source>
</evidence>
<dbReference type="Gene3D" id="3.40.630.30">
    <property type="match status" value="1"/>
</dbReference>
<dbReference type="OrthoDB" id="9796171at2"/>
<dbReference type="GO" id="GO:0016747">
    <property type="term" value="F:acyltransferase activity, transferring groups other than amino-acyl groups"/>
    <property type="evidence" value="ECO:0007669"/>
    <property type="project" value="InterPro"/>
</dbReference>
<feature type="domain" description="N-acetyltransferase" evidence="3">
    <location>
        <begin position="3"/>
        <end position="140"/>
    </location>
</feature>
<sequence length="140" mass="15581">MATTIRPADWNTDRAAIRAVREAVFIREQKVDPAIEWDDQEESAQHFLVLEGDSPVGTGRITGSGKIGRMAVLQSARGSGIGLRLLESICAYARQAGLQSVYLHAQRHAEDFYRKAGFVAEGDEFIEADIPHIKMVRHFD</sequence>
<keyword evidence="5" id="KW-1185">Reference proteome</keyword>
<evidence type="ECO:0000313" key="4">
    <source>
        <dbReference type="EMBL" id="SDZ82040.1"/>
    </source>
</evidence>
<dbReference type="RefSeq" id="WP_091384901.1">
    <property type="nucleotide sequence ID" value="NZ_FNQO01000001.1"/>
</dbReference>
<name>A0A1H3W4V5_9GAMM</name>
<organism evidence="4 5">
    <name type="scientific">Microbulbifer marinus</name>
    <dbReference type="NCBI Taxonomy" id="658218"/>
    <lineage>
        <taxon>Bacteria</taxon>
        <taxon>Pseudomonadati</taxon>
        <taxon>Pseudomonadota</taxon>
        <taxon>Gammaproteobacteria</taxon>
        <taxon>Cellvibrionales</taxon>
        <taxon>Microbulbiferaceae</taxon>
        <taxon>Microbulbifer</taxon>
    </lineage>
</organism>
<reference evidence="5" key="1">
    <citation type="submission" date="2016-10" db="EMBL/GenBank/DDBJ databases">
        <authorList>
            <person name="Varghese N."/>
            <person name="Submissions S."/>
        </authorList>
    </citation>
    <scope>NUCLEOTIDE SEQUENCE [LARGE SCALE GENOMIC DNA]</scope>
    <source>
        <strain evidence="5">CGMCC 1.10657</strain>
    </source>
</reference>
<dbReference type="CDD" id="cd04301">
    <property type="entry name" value="NAT_SF"/>
    <property type="match status" value="1"/>
</dbReference>
<dbReference type="InterPro" id="IPR016181">
    <property type="entry name" value="Acyl_CoA_acyltransferase"/>
</dbReference>
<accession>A0A1H3W4V5</accession>
<keyword evidence="1 4" id="KW-0808">Transferase</keyword>
<evidence type="ECO:0000313" key="5">
    <source>
        <dbReference type="Proteomes" id="UP000198658"/>
    </source>
</evidence>
<dbReference type="SUPFAM" id="SSF55729">
    <property type="entry name" value="Acyl-CoA N-acyltransferases (Nat)"/>
    <property type="match status" value="1"/>
</dbReference>
<dbReference type="Proteomes" id="UP000198658">
    <property type="component" value="Unassembled WGS sequence"/>
</dbReference>
<protein>
    <submittedName>
        <fullName evidence="4">Predicted N-acyltransferase, GNAT family</fullName>
    </submittedName>
</protein>
<proteinExistence type="predicted"/>
<dbReference type="EMBL" id="FNQO01000001">
    <property type="protein sequence ID" value="SDZ82040.1"/>
    <property type="molecule type" value="Genomic_DNA"/>
</dbReference>
<evidence type="ECO:0000259" key="3">
    <source>
        <dbReference type="PROSITE" id="PS51186"/>
    </source>
</evidence>
<dbReference type="STRING" id="658218.SAMN05216562_0551"/>
<dbReference type="Pfam" id="PF13673">
    <property type="entry name" value="Acetyltransf_10"/>
    <property type="match status" value="1"/>
</dbReference>
<keyword evidence="2 4" id="KW-0012">Acyltransferase</keyword>
<evidence type="ECO:0000256" key="1">
    <source>
        <dbReference type="ARBA" id="ARBA00022679"/>
    </source>
</evidence>
<dbReference type="PANTHER" id="PTHR43877">
    <property type="entry name" value="AMINOALKYLPHOSPHONATE N-ACETYLTRANSFERASE-RELATED-RELATED"/>
    <property type="match status" value="1"/>
</dbReference>
<dbReference type="InterPro" id="IPR000182">
    <property type="entry name" value="GNAT_dom"/>
</dbReference>
<dbReference type="AlphaFoldDB" id="A0A1H3W4V5"/>
<dbReference type="InterPro" id="IPR050832">
    <property type="entry name" value="Bact_Acetyltransf"/>
</dbReference>
<gene>
    <name evidence="4" type="ORF">SAMN05216562_0551</name>
</gene>